<proteinExistence type="predicted"/>
<sequence>MDQSSAVGATTISSSSLSTTSNVLTHAPDASHSSDMECIDENVIIDEITEAEPTSVTLRFCKRKFLRPYVVILAIAGLCPSSSDVEFLGRWVGHLQTFLVLLLLIFGYMLQFLCGFRRDHGIIEPIQHLPISTTPGWTITTTTTPDVVKQSPNWTIRDETSDFLTDSGNLTINLNREPGHLGLLASGEAIFIYLVPALLHLNGFILAVFIYRFADNEQLQNLIERVFILSSNPRRLVLTLWFYFGLGLVWLGVSIAYVTLIGIDGVTVFERFLSFGWTGGLARWTHTGELLRALLSVTLFLHDLVQMVVIVSYGLMCYMLRCYLKALKEKLLLHTIEPLNWMREICEFRKLLHHLNTKISLPVASLTVLNLSYTVSSVAHLFHNMRACPINIFTASLANILLWLVIALVPFFQAASLTVTCRQTQSCGHLISIRPFVHRNTSSEDLNTVLLYASSLKMSAKLFRMPVSAHYLCFLVLVCFIGVLTFGMCLNISLGRL</sequence>
<protein>
    <recommendedName>
        <fullName evidence="3">Gustatory receptor</fullName>
    </recommendedName>
</protein>
<dbReference type="RefSeq" id="XP_040165832.1">
    <property type="nucleotide sequence ID" value="XM_040309898.1"/>
</dbReference>
<dbReference type="AlphaFoldDB" id="A0A1I8JT77"/>
<keyword evidence="2" id="KW-1185">Reference proteome</keyword>
<dbReference type="PANTHER" id="PTHR38337">
    <property type="entry name" value="AGAP010540-PA"/>
    <property type="match status" value="1"/>
</dbReference>
<dbReference type="EMBL" id="APCN01005582">
    <property type="status" value="NOT_ANNOTATED_CDS"/>
    <property type="molecule type" value="Genomic_DNA"/>
</dbReference>
<dbReference type="KEGG" id="aara:120901735"/>
<evidence type="ECO:0000313" key="1">
    <source>
        <dbReference type="EnsemblMetazoa" id="AARA015937-PA"/>
    </source>
</evidence>
<evidence type="ECO:0000313" key="2">
    <source>
        <dbReference type="Proteomes" id="UP000075840"/>
    </source>
</evidence>
<dbReference type="GeneID" id="120901735"/>
<dbReference type="RefSeq" id="XP_040165830.1">
    <property type="nucleotide sequence ID" value="XM_040309896.1"/>
</dbReference>
<dbReference type="RefSeq" id="XP_040165828.1">
    <property type="nucleotide sequence ID" value="XM_040309894.1"/>
</dbReference>
<accession>A0A1I8JT77</accession>
<dbReference type="VEuPathDB" id="VectorBase:AARA015937"/>
<dbReference type="EnsemblMetazoa" id="AARA015937-RA">
    <property type="protein sequence ID" value="AARA015937-PA"/>
    <property type="gene ID" value="AARA015937"/>
</dbReference>
<organism evidence="1 2">
    <name type="scientific">Anopheles arabiensis</name>
    <name type="common">Mosquito</name>
    <dbReference type="NCBI Taxonomy" id="7173"/>
    <lineage>
        <taxon>Eukaryota</taxon>
        <taxon>Metazoa</taxon>
        <taxon>Ecdysozoa</taxon>
        <taxon>Arthropoda</taxon>
        <taxon>Hexapoda</taxon>
        <taxon>Insecta</taxon>
        <taxon>Pterygota</taxon>
        <taxon>Neoptera</taxon>
        <taxon>Endopterygota</taxon>
        <taxon>Diptera</taxon>
        <taxon>Nematocera</taxon>
        <taxon>Culicoidea</taxon>
        <taxon>Culicidae</taxon>
        <taxon>Anophelinae</taxon>
        <taxon>Anopheles</taxon>
    </lineage>
</organism>
<dbReference type="PANTHER" id="PTHR38337:SF1">
    <property type="entry name" value="GUSTATORY RECEPTOR"/>
    <property type="match status" value="1"/>
</dbReference>
<dbReference type="RefSeq" id="XP_040165831.1">
    <property type="nucleotide sequence ID" value="XM_040309897.1"/>
</dbReference>
<dbReference type="Proteomes" id="UP000075840">
    <property type="component" value="Unassembled WGS sequence"/>
</dbReference>
<dbReference type="VEuPathDB" id="VectorBase:AARA21_013272"/>
<name>A0A1I8JT77_ANOAR</name>
<dbReference type="CTD" id="37648"/>
<evidence type="ECO:0008006" key="3">
    <source>
        <dbReference type="Google" id="ProtNLM"/>
    </source>
</evidence>
<dbReference type="EMBL" id="APCN01005583">
    <property type="status" value="NOT_ANNOTATED_CDS"/>
    <property type="molecule type" value="Genomic_DNA"/>
</dbReference>
<reference evidence="1" key="1">
    <citation type="submission" date="2022-08" db="UniProtKB">
        <authorList>
            <consortium name="EnsemblMetazoa"/>
        </authorList>
    </citation>
    <scope>IDENTIFICATION</scope>
    <source>
        <strain evidence="1">Dongola</strain>
    </source>
</reference>